<gene>
    <name evidence="1" type="ORF">ILYODFUR_003573</name>
</gene>
<organism evidence="1 2">
    <name type="scientific">Ilyodon furcidens</name>
    <name type="common">goldbreast splitfin</name>
    <dbReference type="NCBI Taxonomy" id="33524"/>
    <lineage>
        <taxon>Eukaryota</taxon>
        <taxon>Metazoa</taxon>
        <taxon>Chordata</taxon>
        <taxon>Craniata</taxon>
        <taxon>Vertebrata</taxon>
        <taxon>Euteleostomi</taxon>
        <taxon>Actinopterygii</taxon>
        <taxon>Neopterygii</taxon>
        <taxon>Teleostei</taxon>
        <taxon>Neoteleostei</taxon>
        <taxon>Acanthomorphata</taxon>
        <taxon>Ovalentaria</taxon>
        <taxon>Atherinomorphae</taxon>
        <taxon>Cyprinodontiformes</taxon>
        <taxon>Goodeidae</taxon>
        <taxon>Ilyodon</taxon>
    </lineage>
</organism>
<sequence>MVYKQLFGIMQRHAKKAGKCLWHGRQRGQMVDPARRRSPSRMDESSFHQLLLSVRQDLAHSLGVLTNKMLYL</sequence>
<dbReference type="Proteomes" id="UP001482620">
    <property type="component" value="Unassembled WGS sequence"/>
</dbReference>
<proteinExistence type="predicted"/>
<name>A0ABV0T544_9TELE</name>
<reference evidence="1 2" key="1">
    <citation type="submission" date="2021-06" db="EMBL/GenBank/DDBJ databases">
        <authorList>
            <person name="Palmer J.M."/>
        </authorList>
    </citation>
    <scope>NUCLEOTIDE SEQUENCE [LARGE SCALE GENOMIC DNA]</scope>
    <source>
        <strain evidence="2">if_2019</strain>
        <tissue evidence="1">Muscle</tissue>
    </source>
</reference>
<comment type="caution">
    <text evidence="1">The sequence shown here is derived from an EMBL/GenBank/DDBJ whole genome shotgun (WGS) entry which is preliminary data.</text>
</comment>
<accession>A0ABV0T544</accession>
<evidence type="ECO:0000313" key="2">
    <source>
        <dbReference type="Proteomes" id="UP001482620"/>
    </source>
</evidence>
<dbReference type="EMBL" id="JAHRIQ010023356">
    <property type="protein sequence ID" value="MEQ2227944.1"/>
    <property type="molecule type" value="Genomic_DNA"/>
</dbReference>
<evidence type="ECO:0000313" key="1">
    <source>
        <dbReference type="EMBL" id="MEQ2227944.1"/>
    </source>
</evidence>
<protein>
    <submittedName>
        <fullName evidence="1">Uncharacterized protein</fullName>
    </submittedName>
</protein>
<keyword evidence="2" id="KW-1185">Reference proteome</keyword>